<dbReference type="Gene3D" id="1.10.10.10">
    <property type="entry name" value="Winged helix-like DNA-binding domain superfamily/Winged helix DNA-binding domain"/>
    <property type="match status" value="1"/>
</dbReference>
<name>A0ABX8WFW0_9HYPH</name>
<gene>
    <name evidence="5" type="ORF">K1X15_01455</name>
</gene>
<keyword evidence="3" id="KW-0804">Transcription</keyword>
<accession>A0ABX8WFW0</accession>
<dbReference type="Proteomes" id="UP000825799">
    <property type="component" value="Chromosome"/>
</dbReference>
<dbReference type="InterPro" id="IPR000835">
    <property type="entry name" value="HTH_MarR-typ"/>
</dbReference>
<evidence type="ECO:0000313" key="6">
    <source>
        <dbReference type="Proteomes" id="UP000825799"/>
    </source>
</evidence>
<dbReference type="InterPro" id="IPR036390">
    <property type="entry name" value="WH_DNA-bd_sf"/>
</dbReference>
<keyword evidence="2" id="KW-0238">DNA-binding</keyword>
<keyword evidence="1" id="KW-0805">Transcription regulation</keyword>
<dbReference type="InterPro" id="IPR023187">
    <property type="entry name" value="Tscrpt_reg_MarR-type_CS"/>
</dbReference>
<evidence type="ECO:0000256" key="2">
    <source>
        <dbReference type="ARBA" id="ARBA00023125"/>
    </source>
</evidence>
<dbReference type="PROSITE" id="PS01117">
    <property type="entry name" value="HTH_MARR_1"/>
    <property type="match status" value="1"/>
</dbReference>
<dbReference type="SMART" id="SM00347">
    <property type="entry name" value="HTH_MARR"/>
    <property type="match status" value="1"/>
</dbReference>
<evidence type="ECO:0000313" key="5">
    <source>
        <dbReference type="EMBL" id="QYO77283.1"/>
    </source>
</evidence>
<keyword evidence="6" id="KW-1185">Reference proteome</keyword>
<dbReference type="InterPro" id="IPR036388">
    <property type="entry name" value="WH-like_DNA-bd_sf"/>
</dbReference>
<proteinExistence type="predicted"/>
<dbReference type="SUPFAM" id="SSF46785">
    <property type="entry name" value="Winged helix' DNA-binding domain"/>
    <property type="match status" value="1"/>
</dbReference>
<evidence type="ECO:0000256" key="3">
    <source>
        <dbReference type="ARBA" id="ARBA00023163"/>
    </source>
</evidence>
<evidence type="ECO:0000256" key="1">
    <source>
        <dbReference type="ARBA" id="ARBA00023015"/>
    </source>
</evidence>
<evidence type="ECO:0000259" key="4">
    <source>
        <dbReference type="PROSITE" id="PS50995"/>
    </source>
</evidence>
<reference evidence="5 6" key="1">
    <citation type="submission" date="2021-08" db="EMBL/GenBank/DDBJ databases">
        <title>Devosia salina sp. nov., isolated from the South China Sea sediment.</title>
        <authorList>
            <person name="Zhou Z."/>
        </authorList>
    </citation>
    <scope>NUCLEOTIDE SEQUENCE [LARGE SCALE GENOMIC DNA]</scope>
    <source>
        <strain evidence="5 6">SCS-3</strain>
    </source>
</reference>
<dbReference type="PANTHER" id="PTHR42756:SF1">
    <property type="entry name" value="TRANSCRIPTIONAL REPRESSOR OF EMRAB OPERON"/>
    <property type="match status" value="1"/>
</dbReference>
<sequence>MAGKAPQNIKLPFEQSVGYQARLTHRLIQRLLHQKIAPYGVTPGMWYFLRALWHKDGQTQRELSLLVGTMEPTTLSAIRTMEASGLVQRKRNDEDRRKINVFLTGRGRELENILMPLAKEVVDASVEDFSINERGLLLQYLKSIQNNILKHLDEDVHLG</sequence>
<protein>
    <submittedName>
        <fullName evidence="5">MarR family transcriptional regulator</fullName>
    </submittedName>
</protein>
<organism evidence="5 6">
    <name type="scientific">Devosia salina</name>
    <dbReference type="NCBI Taxonomy" id="2860336"/>
    <lineage>
        <taxon>Bacteria</taxon>
        <taxon>Pseudomonadati</taxon>
        <taxon>Pseudomonadota</taxon>
        <taxon>Alphaproteobacteria</taxon>
        <taxon>Hyphomicrobiales</taxon>
        <taxon>Devosiaceae</taxon>
        <taxon>Devosia</taxon>
    </lineage>
</organism>
<dbReference type="EMBL" id="CP080590">
    <property type="protein sequence ID" value="QYO77283.1"/>
    <property type="molecule type" value="Genomic_DNA"/>
</dbReference>
<dbReference type="Pfam" id="PF01047">
    <property type="entry name" value="MarR"/>
    <property type="match status" value="1"/>
</dbReference>
<dbReference type="PANTHER" id="PTHR42756">
    <property type="entry name" value="TRANSCRIPTIONAL REGULATOR, MARR"/>
    <property type="match status" value="1"/>
</dbReference>
<dbReference type="RefSeq" id="WP_220305744.1">
    <property type="nucleotide sequence ID" value="NZ_CP080590.1"/>
</dbReference>
<dbReference type="PROSITE" id="PS50995">
    <property type="entry name" value="HTH_MARR_2"/>
    <property type="match status" value="1"/>
</dbReference>
<feature type="domain" description="HTH marR-type" evidence="4">
    <location>
        <begin position="14"/>
        <end position="146"/>
    </location>
</feature>